<evidence type="ECO:0000256" key="5">
    <source>
        <dbReference type="ARBA" id="ARBA00023004"/>
    </source>
</evidence>
<gene>
    <name evidence="7" type="ORF">LCGC14_0887880</name>
</gene>
<dbReference type="Pfam" id="PF13442">
    <property type="entry name" value="Cytochrome_CBB3"/>
    <property type="match status" value="1"/>
</dbReference>
<evidence type="ECO:0000256" key="4">
    <source>
        <dbReference type="ARBA" id="ARBA00022982"/>
    </source>
</evidence>
<feature type="domain" description="Cytochrome c" evidence="6">
    <location>
        <begin position="20"/>
        <end position="97"/>
    </location>
</feature>
<comment type="caution">
    <text evidence="7">The sequence shown here is derived from an EMBL/GenBank/DDBJ whole genome shotgun (WGS) entry which is preliminary data.</text>
</comment>
<dbReference type="GO" id="GO:0020037">
    <property type="term" value="F:heme binding"/>
    <property type="evidence" value="ECO:0007669"/>
    <property type="project" value="InterPro"/>
</dbReference>
<dbReference type="InterPro" id="IPR009056">
    <property type="entry name" value="Cyt_c-like_dom"/>
</dbReference>
<dbReference type="AlphaFoldDB" id="A0A0F9P4Y9"/>
<dbReference type="SUPFAM" id="SSF46626">
    <property type="entry name" value="Cytochrome c"/>
    <property type="match status" value="1"/>
</dbReference>
<evidence type="ECO:0000256" key="3">
    <source>
        <dbReference type="ARBA" id="ARBA00022723"/>
    </source>
</evidence>
<keyword evidence="3" id="KW-0479">Metal-binding</keyword>
<keyword evidence="1" id="KW-0813">Transport</keyword>
<keyword evidence="5" id="KW-0408">Iron</keyword>
<dbReference type="PANTHER" id="PTHR33751:SF9">
    <property type="entry name" value="CYTOCHROME C4"/>
    <property type="match status" value="1"/>
</dbReference>
<dbReference type="GO" id="GO:0009055">
    <property type="term" value="F:electron transfer activity"/>
    <property type="evidence" value="ECO:0007669"/>
    <property type="project" value="InterPro"/>
</dbReference>
<evidence type="ECO:0000256" key="2">
    <source>
        <dbReference type="ARBA" id="ARBA00022617"/>
    </source>
</evidence>
<dbReference type="PROSITE" id="PS51007">
    <property type="entry name" value="CYTC"/>
    <property type="match status" value="1"/>
</dbReference>
<name>A0A0F9P4Y9_9ZZZZ</name>
<evidence type="ECO:0000313" key="7">
    <source>
        <dbReference type="EMBL" id="KKN25134.1"/>
    </source>
</evidence>
<dbReference type="PANTHER" id="PTHR33751">
    <property type="entry name" value="CBB3-TYPE CYTOCHROME C OXIDASE SUBUNIT FIXP"/>
    <property type="match status" value="1"/>
</dbReference>
<evidence type="ECO:0000259" key="6">
    <source>
        <dbReference type="PROSITE" id="PS51007"/>
    </source>
</evidence>
<dbReference type="GO" id="GO:0046872">
    <property type="term" value="F:metal ion binding"/>
    <property type="evidence" value="ECO:0007669"/>
    <property type="project" value="UniProtKB-KW"/>
</dbReference>
<dbReference type="InterPro" id="IPR050597">
    <property type="entry name" value="Cytochrome_c_Oxidase_Subunit"/>
</dbReference>
<organism evidence="7">
    <name type="scientific">marine sediment metagenome</name>
    <dbReference type="NCBI Taxonomy" id="412755"/>
    <lineage>
        <taxon>unclassified sequences</taxon>
        <taxon>metagenomes</taxon>
        <taxon>ecological metagenomes</taxon>
    </lineage>
</organism>
<keyword evidence="2" id="KW-0349">Heme</keyword>
<reference evidence="7" key="1">
    <citation type="journal article" date="2015" name="Nature">
        <title>Complex archaea that bridge the gap between prokaryotes and eukaryotes.</title>
        <authorList>
            <person name="Spang A."/>
            <person name="Saw J.H."/>
            <person name="Jorgensen S.L."/>
            <person name="Zaremba-Niedzwiedzka K."/>
            <person name="Martijn J."/>
            <person name="Lind A.E."/>
            <person name="van Eijk R."/>
            <person name="Schleper C."/>
            <person name="Guy L."/>
            <person name="Ettema T.J."/>
        </authorList>
    </citation>
    <scope>NUCLEOTIDE SEQUENCE</scope>
</reference>
<dbReference type="Gene3D" id="1.10.760.10">
    <property type="entry name" value="Cytochrome c-like domain"/>
    <property type="match status" value="1"/>
</dbReference>
<evidence type="ECO:0000256" key="1">
    <source>
        <dbReference type="ARBA" id="ARBA00022448"/>
    </source>
</evidence>
<keyword evidence="4" id="KW-0249">Electron transport</keyword>
<accession>A0A0F9P4Y9</accession>
<dbReference type="InterPro" id="IPR036909">
    <property type="entry name" value="Cyt_c-like_dom_sf"/>
</dbReference>
<proteinExistence type="predicted"/>
<sequence length="97" mass="10477">MRCNLIVLCLLGFAGTTVHAEQTRNVELLASSCAACHGTNGHSVGGLPSLAGVDKLYIIEQMQQFVTGERKSTVMNQHASGYTAEEIELMADFFSKQ</sequence>
<protein>
    <recommendedName>
        <fullName evidence="6">Cytochrome c domain-containing protein</fullName>
    </recommendedName>
</protein>
<dbReference type="EMBL" id="LAZR01002826">
    <property type="protein sequence ID" value="KKN25134.1"/>
    <property type="molecule type" value="Genomic_DNA"/>
</dbReference>